<feature type="compositionally biased region" description="Low complexity" evidence="3">
    <location>
        <begin position="183"/>
        <end position="200"/>
    </location>
</feature>
<dbReference type="Pfam" id="PF10241">
    <property type="entry name" value="KxDL"/>
    <property type="match status" value="1"/>
</dbReference>
<sequence length="567" mass="63720">MTASQQKCLPAFRCGEFCIVSLLIKACVKTSVKCATDEDVFEIKSRQTQTSHYANILCFIKSVIMDPTASGIFCNRMLSMVNSEDVNAIIQAQRHMLDRFEKTNEMLINFNGLSNVRLQQMNEHFLMHTRTLIEMKKDLDSIFRRIRTLKGKVAKQYPEAFNNINESSNLEDDDDEFDPIPPSMATTITTTATSEQSTESCDTSPDVISPTISCCSEDPSQENTGTPTSDSHEQPVFIFNDCGLPTDINEESLPKFMRKKTASCCDDEEAEQKESFELCEGCLCWPSQPWHSWPSLIVGADVLDLAETMVASDGLQYEPVIFDLSPQQRLWHRTLLLIQNRLREEHSLQDVLFKNVMKGAPTALPPREDDPTQPLNACRIHGHLYGHPTPSRSCSSSSPAYNFSHRIDHLSFGEEIPGILNPLDGTEKVSADHNQMFQYFITVVPTKLQTYKVSADTHQYSVTERERVINHAAGSHGVSGIFMKYDISSLMVKVTEQHMPLWQFLVRLCGIIGGIFSTTGMLHSLVGFCVDVVCCRFKLGVYKPKSMSVFDGHMNSLTPLLSENAEH</sequence>
<evidence type="ECO:0000313" key="6">
    <source>
        <dbReference type="EMBL" id="KAI2648340.1"/>
    </source>
</evidence>
<dbReference type="PANTHER" id="PTHR13511">
    <property type="entry name" value="KXDL MOTIF-CONTAINING PROTEIN 1"/>
    <property type="match status" value="1"/>
</dbReference>
<accession>A0ABQ8LC84</accession>
<dbReference type="InterPro" id="IPR019371">
    <property type="entry name" value="KxDL_dom"/>
</dbReference>
<dbReference type="EMBL" id="JACTAM010000025">
    <property type="protein sequence ID" value="KAI2648340.1"/>
    <property type="molecule type" value="Genomic_DNA"/>
</dbReference>
<comment type="caution">
    <text evidence="6">The sequence shown here is derived from an EMBL/GenBank/DDBJ whole genome shotgun (WGS) entry which is preliminary data.</text>
</comment>
<comment type="similarity">
    <text evidence="1">Belongs to the KXD1 family.</text>
</comment>
<dbReference type="PANTHER" id="PTHR13511:SF0">
    <property type="entry name" value="KXDL MOTIF-CONTAINING PROTEIN 1"/>
    <property type="match status" value="1"/>
</dbReference>
<keyword evidence="7" id="KW-1185">Reference proteome</keyword>
<protein>
    <recommendedName>
        <fullName evidence="2">KxDL motif-containing protein 1</fullName>
    </recommendedName>
</protein>
<gene>
    <name evidence="6" type="ORF">H4Q32_018413</name>
</gene>
<reference evidence="6 7" key="1">
    <citation type="submission" date="2022-01" db="EMBL/GenBank/DDBJ databases">
        <title>A high-quality chromosome-level genome assembly of rohu carp, Labeo rohita.</title>
        <authorList>
            <person name="Arick M.A. II"/>
            <person name="Hsu C.-Y."/>
            <person name="Magbanua Z."/>
            <person name="Pechanova O."/>
            <person name="Grover C."/>
            <person name="Miller E."/>
            <person name="Thrash A."/>
            <person name="Ezzel L."/>
            <person name="Alam S."/>
            <person name="Benzie J."/>
            <person name="Hamilton M."/>
            <person name="Karsi A."/>
            <person name="Lawrence M.L."/>
            <person name="Peterson D.G."/>
        </authorList>
    </citation>
    <scope>NUCLEOTIDE SEQUENCE [LARGE SCALE GENOMIC DNA]</scope>
    <source>
        <strain evidence="7">BAU-BD-2019</strain>
        <tissue evidence="6">Blood</tissue>
    </source>
</reference>
<feature type="domain" description="KxDL" evidence="5">
    <location>
        <begin position="76"/>
        <end position="161"/>
    </location>
</feature>
<dbReference type="Proteomes" id="UP000830375">
    <property type="component" value="Unassembled WGS sequence"/>
</dbReference>
<evidence type="ECO:0000259" key="5">
    <source>
        <dbReference type="Pfam" id="PF10241"/>
    </source>
</evidence>
<feature type="region of interest" description="Disordered" evidence="3">
    <location>
        <begin position="164"/>
        <end position="234"/>
    </location>
</feature>
<evidence type="ECO:0000256" key="1">
    <source>
        <dbReference type="ARBA" id="ARBA00005913"/>
    </source>
</evidence>
<dbReference type="InterPro" id="IPR039843">
    <property type="entry name" value="KXD1-like"/>
</dbReference>
<evidence type="ECO:0000313" key="7">
    <source>
        <dbReference type="Proteomes" id="UP000830375"/>
    </source>
</evidence>
<dbReference type="Pfam" id="PF07970">
    <property type="entry name" value="COPIIcoated_ERV"/>
    <property type="match status" value="1"/>
</dbReference>
<evidence type="ECO:0000256" key="3">
    <source>
        <dbReference type="SAM" id="MobiDB-lite"/>
    </source>
</evidence>
<feature type="compositionally biased region" description="Acidic residues" evidence="3">
    <location>
        <begin position="169"/>
        <end position="178"/>
    </location>
</feature>
<proteinExistence type="inferred from homology"/>
<organism evidence="6 7">
    <name type="scientific">Labeo rohita</name>
    <name type="common">Indian major carp</name>
    <name type="synonym">Cyprinus rohita</name>
    <dbReference type="NCBI Taxonomy" id="84645"/>
    <lineage>
        <taxon>Eukaryota</taxon>
        <taxon>Metazoa</taxon>
        <taxon>Chordata</taxon>
        <taxon>Craniata</taxon>
        <taxon>Vertebrata</taxon>
        <taxon>Euteleostomi</taxon>
        <taxon>Actinopterygii</taxon>
        <taxon>Neopterygii</taxon>
        <taxon>Teleostei</taxon>
        <taxon>Ostariophysi</taxon>
        <taxon>Cypriniformes</taxon>
        <taxon>Cyprinidae</taxon>
        <taxon>Labeoninae</taxon>
        <taxon>Labeonini</taxon>
        <taxon>Labeo</taxon>
    </lineage>
</organism>
<evidence type="ECO:0000259" key="4">
    <source>
        <dbReference type="Pfam" id="PF07970"/>
    </source>
</evidence>
<dbReference type="InterPro" id="IPR012936">
    <property type="entry name" value="Erv_C"/>
</dbReference>
<feature type="domain" description="Endoplasmic reticulum vesicle transporter C-terminal" evidence="4">
    <location>
        <begin position="395"/>
        <end position="521"/>
    </location>
</feature>
<name>A0ABQ8LC84_LABRO</name>
<evidence type="ECO:0000256" key="2">
    <source>
        <dbReference type="ARBA" id="ARBA00014719"/>
    </source>
</evidence>